<evidence type="ECO:0000313" key="1">
    <source>
        <dbReference type="EMBL" id="MCI88845.1"/>
    </source>
</evidence>
<organism evidence="1 2">
    <name type="scientific">Trifolium medium</name>
    <dbReference type="NCBI Taxonomy" id="97028"/>
    <lineage>
        <taxon>Eukaryota</taxon>
        <taxon>Viridiplantae</taxon>
        <taxon>Streptophyta</taxon>
        <taxon>Embryophyta</taxon>
        <taxon>Tracheophyta</taxon>
        <taxon>Spermatophyta</taxon>
        <taxon>Magnoliopsida</taxon>
        <taxon>eudicotyledons</taxon>
        <taxon>Gunneridae</taxon>
        <taxon>Pentapetalae</taxon>
        <taxon>rosids</taxon>
        <taxon>fabids</taxon>
        <taxon>Fabales</taxon>
        <taxon>Fabaceae</taxon>
        <taxon>Papilionoideae</taxon>
        <taxon>50 kb inversion clade</taxon>
        <taxon>NPAAA clade</taxon>
        <taxon>Hologalegina</taxon>
        <taxon>IRL clade</taxon>
        <taxon>Trifolieae</taxon>
        <taxon>Trifolium</taxon>
    </lineage>
</organism>
<sequence length="22" mass="2266">VGIACLCGINDIMQVLDGQCSL</sequence>
<evidence type="ECO:0000313" key="2">
    <source>
        <dbReference type="Proteomes" id="UP000265520"/>
    </source>
</evidence>
<dbReference type="Proteomes" id="UP000265520">
    <property type="component" value="Unassembled WGS sequence"/>
</dbReference>
<dbReference type="EMBL" id="LXQA011203805">
    <property type="protein sequence ID" value="MCI88845.1"/>
    <property type="molecule type" value="Genomic_DNA"/>
</dbReference>
<dbReference type="AlphaFoldDB" id="A0A392VQ58"/>
<name>A0A392VQ58_9FABA</name>
<protein>
    <submittedName>
        <fullName evidence="1">Uncharacterized protein</fullName>
    </submittedName>
</protein>
<keyword evidence="2" id="KW-1185">Reference proteome</keyword>
<reference evidence="1 2" key="1">
    <citation type="journal article" date="2018" name="Front. Plant Sci.">
        <title>Red Clover (Trifolium pratense) and Zigzag Clover (T. medium) - A Picture of Genomic Similarities and Differences.</title>
        <authorList>
            <person name="Dluhosova J."/>
            <person name="Istvanek J."/>
            <person name="Nedelnik J."/>
            <person name="Repkova J."/>
        </authorList>
    </citation>
    <scope>NUCLEOTIDE SEQUENCE [LARGE SCALE GENOMIC DNA]</scope>
    <source>
        <strain evidence="2">cv. 10/8</strain>
        <tissue evidence="1">Leaf</tissue>
    </source>
</reference>
<accession>A0A392VQ58</accession>
<proteinExistence type="predicted"/>
<comment type="caution">
    <text evidence="1">The sequence shown here is derived from an EMBL/GenBank/DDBJ whole genome shotgun (WGS) entry which is preliminary data.</text>
</comment>
<feature type="non-terminal residue" evidence="1">
    <location>
        <position position="1"/>
    </location>
</feature>